<dbReference type="PROSITE" id="PS01156">
    <property type="entry name" value="TONB_DEPENDENT_REC_2"/>
    <property type="match status" value="1"/>
</dbReference>
<keyword evidence="11 14" id="KW-0472">Membrane</keyword>
<evidence type="ECO:0000256" key="5">
    <source>
        <dbReference type="ARBA" id="ARBA00022496"/>
    </source>
</evidence>
<evidence type="ECO:0000256" key="6">
    <source>
        <dbReference type="ARBA" id="ARBA00022692"/>
    </source>
</evidence>
<keyword evidence="9" id="KW-0406">Ion transport</keyword>
<evidence type="ECO:0000256" key="15">
    <source>
        <dbReference type="PROSITE-ProRule" id="PRU10144"/>
    </source>
</evidence>
<dbReference type="PROSITE" id="PS52016">
    <property type="entry name" value="TONB_DEPENDENT_REC_3"/>
    <property type="match status" value="1"/>
</dbReference>
<dbReference type="KEGG" id="pory:EJA05_11310"/>
<reference evidence="20 21" key="1">
    <citation type="submission" date="2018-12" db="EMBL/GenBank/DDBJ databases">
        <authorList>
            <person name="Li S."/>
            <person name="Yang R."/>
            <person name="Chen G."/>
            <person name="Zou L."/>
            <person name="Zhang C."/>
            <person name="Chen Y."/>
            <person name="Liu Z."/>
            <person name="Li Y."/>
            <person name="Yan Y."/>
            <person name="Huang M."/>
            <person name="Chen T."/>
        </authorList>
    </citation>
    <scope>NUCLEOTIDE SEQUENCE [LARGE SCALE GENOMIC DNA]</scope>
    <source>
        <strain evidence="20 21">1257</strain>
    </source>
</reference>
<evidence type="ECO:0000256" key="11">
    <source>
        <dbReference type="ARBA" id="ARBA00023136"/>
    </source>
</evidence>
<feature type="short sequence motif" description="TonB C-terminal box" evidence="15">
    <location>
        <begin position="700"/>
        <end position="717"/>
    </location>
</feature>
<keyword evidence="7 17" id="KW-0732">Signal</keyword>
<dbReference type="GO" id="GO:0015891">
    <property type="term" value="P:siderophore transport"/>
    <property type="evidence" value="ECO:0007669"/>
    <property type="project" value="InterPro"/>
</dbReference>
<feature type="domain" description="TonB-dependent receptor-like beta-barrel" evidence="18">
    <location>
        <begin position="268"/>
        <end position="687"/>
    </location>
</feature>
<dbReference type="Pfam" id="PF07715">
    <property type="entry name" value="Plug"/>
    <property type="match status" value="1"/>
</dbReference>
<evidence type="ECO:0000256" key="17">
    <source>
        <dbReference type="SAM" id="SignalP"/>
    </source>
</evidence>
<evidence type="ECO:0000256" key="8">
    <source>
        <dbReference type="ARBA" id="ARBA00023004"/>
    </source>
</evidence>
<keyword evidence="8" id="KW-0408">Iron</keyword>
<dbReference type="PANTHER" id="PTHR32552:SF84">
    <property type="entry name" value="TONB-DEPENDENT RECEPTOR-RELATED"/>
    <property type="match status" value="1"/>
</dbReference>
<evidence type="ECO:0000256" key="10">
    <source>
        <dbReference type="ARBA" id="ARBA00023077"/>
    </source>
</evidence>
<dbReference type="NCBIfam" id="TIGR01783">
    <property type="entry name" value="TonB-siderophor"/>
    <property type="match status" value="1"/>
</dbReference>
<evidence type="ECO:0000259" key="18">
    <source>
        <dbReference type="Pfam" id="PF00593"/>
    </source>
</evidence>
<dbReference type="InterPro" id="IPR010917">
    <property type="entry name" value="TonB_rcpt_CS"/>
</dbReference>
<dbReference type="AlphaFoldDB" id="A0A3S8UIX8"/>
<keyword evidence="6 14" id="KW-0812">Transmembrane</keyword>
<comment type="similarity">
    <text evidence="2 14 16">Belongs to the TonB-dependent receptor family.</text>
</comment>
<evidence type="ECO:0000313" key="21">
    <source>
        <dbReference type="Proteomes" id="UP000268230"/>
    </source>
</evidence>
<sequence>MIRNTSLVLVLSATCHCAWAQGAPVELSATTVDGEREAPSGVQLDTPIATGSRLGLTARETPASVSVSDRRVIEQRDARDTQEVINAMTGVNASANPGYGGFVTYRGFTQNQVTQLYNGINLGYSSATRPVDAWVIDRVELLGGPSSFLHGAGAVGGSINYISKLASRDQQIVDGRIRYGSYDAAEYAFGINQALADNPADARHFARLDFSRSQGNGYIDRNERQTDSLAFSLLSDLTPDLTHTLALEYQEDKEDSPYWGSPILPGRSTMKIDKSRRFENYNVADGRYEQRVRWLRSMLDYQVSDSTSLHNTLYQYEAQRDYRNLERYRYNNAGNVTRSSPYLQRHQQSVLGNRLELRHDNSLFGLASQWSAGLDWSQMRQSLYPKSGSWSDTVNPDHFDPGSFYAIPGVNTGLSKQRRHVTTNRALFAENRLQLTDRLALLTALRYDYLDMQVTNYGAVTPTAPAYFERRWEPLSGRVGLTYALTPAASVYVQYSTAADLPAGSLAAATYSNVGLFDLSKGEQWEAGSKFDFLDGRGAATVAVYQIVRKDFAVTDSSNPNQSVQAGQQTSRGIELSGRLQVTPKLLAEANYAYVHARYDEFNEAVAGKSVSREGNAPVNVPANVGNLWLTYSFTPDWSAGVDARYVDSVYADNANSLEAPAYTLFGAFARYRVDAHTTLTARVRNLTDEVYAKQAYNTQYYMGDPRTFEVAMDMRF</sequence>
<dbReference type="SUPFAM" id="SSF56935">
    <property type="entry name" value="Porins"/>
    <property type="match status" value="1"/>
</dbReference>
<keyword evidence="13 14" id="KW-0998">Cell outer membrane</keyword>
<comment type="subcellular location">
    <subcellularLocation>
        <location evidence="1 14">Cell outer membrane</location>
        <topology evidence="1 14">Multi-pass membrane protein</topology>
    </subcellularLocation>
</comment>
<dbReference type="OrthoDB" id="127311at2"/>
<evidence type="ECO:0000313" key="20">
    <source>
        <dbReference type="EMBL" id="AZL68278.1"/>
    </source>
</evidence>
<keyword evidence="12 20" id="KW-0675">Receptor</keyword>
<evidence type="ECO:0000256" key="16">
    <source>
        <dbReference type="RuleBase" id="RU003357"/>
    </source>
</evidence>
<evidence type="ECO:0000256" key="4">
    <source>
        <dbReference type="ARBA" id="ARBA00022452"/>
    </source>
</evidence>
<dbReference type="EMBL" id="CP034338">
    <property type="protein sequence ID" value="AZL68278.1"/>
    <property type="molecule type" value="Genomic_DNA"/>
</dbReference>
<evidence type="ECO:0000256" key="1">
    <source>
        <dbReference type="ARBA" id="ARBA00004571"/>
    </source>
</evidence>
<evidence type="ECO:0000256" key="9">
    <source>
        <dbReference type="ARBA" id="ARBA00023065"/>
    </source>
</evidence>
<gene>
    <name evidence="20" type="ORF">EJA05_11310</name>
</gene>
<proteinExistence type="inferred from homology"/>
<keyword evidence="4 14" id="KW-1134">Transmembrane beta strand</keyword>
<dbReference type="Pfam" id="PF00593">
    <property type="entry name" value="TonB_dep_Rec_b-barrel"/>
    <property type="match status" value="1"/>
</dbReference>
<evidence type="ECO:0000256" key="7">
    <source>
        <dbReference type="ARBA" id="ARBA00022729"/>
    </source>
</evidence>
<name>A0A3S8UIX8_9PSED</name>
<evidence type="ECO:0000256" key="13">
    <source>
        <dbReference type="ARBA" id="ARBA00023237"/>
    </source>
</evidence>
<dbReference type="PANTHER" id="PTHR32552">
    <property type="entry name" value="FERRICHROME IRON RECEPTOR-RELATED"/>
    <property type="match status" value="1"/>
</dbReference>
<dbReference type="GO" id="GO:0009279">
    <property type="term" value="C:cell outer membrane"/>
    <property type="evidence" value="ECO:0007669"/>
    <property type="project" value="UniProtKB-SubCell"/>
</dbReference>
<evidence type="ECO:0000259" key="19">
    <source>
        <dbReference type="Pfam" id="PF07715"/>
    </source>
</evidence>
<dbReference type="GO" id="GO:0015344">
    <property type="term" value="F:siderophore uptake transmembrane transporter activity"/>
    <property type="evidence" value="ECO:0007669"/>
    <property type="project" value="TreeGrafter"/>
</dbReference>
<keyword evidence="3 14" id="KW-0813">Transport</keyword>
<dbReference type="InterPro" id="IPR000531">
    <property type="entry name" value="Beta-barrel_TonB"/>
</dbReference>
<dbReference type="Gene3D" id="2.40.170.20">
    <property type="entry name" value="TonB-dependent receptor, beta-barrel domain"/>
    <property type="match status" value="1"/>
</dbReference>
<evidence type="ECO:0000256" key="14">
    <source>
        <dbReference type="PROSITE-ProRule" id="PRU01360"/>
    </source>
</evidence>
<feature type="domain" description="TonB-dependent receptor plug" evidence="19">
    <location>
        <begin position="58"/>
        <end position="157"/>
    </location>
</feature>
<dbReference type="InterPro" id="IPR010105">
    <property type="entry name" value="TonB_sidphr_rcpt"/>
</dbReference>
<dbReference type="Gene3D" id="2.170.130.10">
    <property type="entry name" value="TonB-dependent receptor, plug domain"/>
    <property type="match status" value="1"/>
</dbReference>
<feature type="signal peptide" evidence="17">
    <location>
        <begin position="1"/>
        <end position="20"/>
    </location>
</feature>
<dbReference type="InterPro" id="IPR039426">
    <property type="entry name" value="TonB-dep_rcpt-like"/>
</dbReference>
<protein>
    <submittedName>
        <fullName evidence="20">TonB-dependent receptor</fullName>
    </submittedName>
</protein>
<keyword evidence="10 16" id="KW-0798">TonB box</keyword>
<dbReference type="InterPro" id="IPR012910">
    <property type="entry name" value="Plug_dom"/>
</dbReference>
<dbReference type="CDD" id="cd01347">
    <property type="entry name" value="ligand_gated_channel"/>
    <property type="match status" value="1"/>
</dbReference>
<dbReference type="Proteomes" id="UP000268230">
    <property type="component" value="Chromosome"/>
</dbReference>
<feature type="chain" id="PRO_5019402666" evidence="17">
    <location>
        <begin position="21"/>
        <end position="717"/>
    </location>
</feature>
<dbReference type="InterPro" id="IPR037066">
    <property type="entry name" value="Plug_dom_sf"/>
</dbReference>
<dbReference type="GO" id="GO:0038023">
    <property type="term" value="F:signaling receptor activity"/>
    <property type="evidence" value="ECO:0007669"/>
    <property type="project" value="InterPro"/>
</dbReference>
<evidence type="ECO:0000256" key="2">
    <source>
        <dbReference type="ARBA" id="ARBA00009810"/>
    </source>
</evidence>
<evidence type="ECO:0000256" key="3">
    <source>
        <dbReference type="ARBA" id="ARBA00022448"/>
    </source>
</evidence>
<evidence type="ECO:0000256" key="12">
    <source>
        <dbReference type="ARBA" id="ARBA00023170"/>
    </source>
</evidence>
<accession>A0A3S8UIX8</accession>
<keyword evidence="5" id="KW-0410">Iron transport</keyword>
<organism evidence="20 21">
    <name type="scientific">Pseudomonas entomophila</name>
    <dbReference type="NCBI Taxonomy" id="312306"/>
    <lineage>
        <taxon>Bacteria</taxon>
        <taxon>Pseudomonadati</taxon>
        <taxon>Pseudomonadota</taxon>
        <taxon>Gammaproteobacteria</taxon>
        <taxon>Pseudomonadales</taxon>
        <taxon>Pseudomonadaceae</taxon>
        <taxon>Pseudomonas</taxon>
    </lineage>
</organism>
<dbReference type="InterPro" id="IPR036942">
    <property type="entry name" value="Beta-barrel_TonB_sf"/>
</dbReference>